<keyword evidence="2" id="KW-0539">Nucleus</keyword>
<proteinExistence type="predicted"/>
<dbReference type="Gene3D" id="1.10.246.20">
    <property type="entry name" value="Coactivator CBP, KIX domain"/>
    <property type="match status" value="1"/>
</dbReference>
<dbReference type="AlphaFoldDB" id="A0AAD5ICY9"/>
<dbReference type="InterPro" id="IPR044661">
    <property type="entry name" value="MED15a/b/c-like"/>
</dbReference>
<dbReference type="Proteomes" id="UP001064489">
    <property type="component" value="Chromosome 2"/>
</dbReference>
<feature type="compositionally biased region" description="Basic and acidic residues" evidence="3">
    <location>
        <begin position="71"/>
        <end position="80"/>
    </location>
</feature>
<protein>
    <recommendedName>
        <fullName evidence="4">Mediator complex subunit 15 KIX domain-containing protein</fullName>
    </recommendedName>
</protein>
<evidence type="ECO:0000313" key="6">
    <source>
        <dbReference type="Proteomes" id="UP001064489"/>
    </source>
</evidence>
<feature type="domain" description="Mediator complex subunit 15 KIX" evidence="4">
    <location>
        <begin position="4"/>
        <end position="80"/>
    </location>
</feature>
<feature type="region of interest" description="Disordered" evidence="3">
    <location>
        <begin position="70"/>
        <end position="90"/>
    </location>
</feature>
<dbReference type="FunFam" id="1.10.246.20:FF:000003">
    <property type="entry name" value="Mediator of RNA polymerase II transcription subunit 15a"/>
    <property type="match status" value="1"/>
</dbReference>
<evidence type="ECO:0000256" key="1">
    <source>
        <dbReference type="ARBA" id="ARBA00004123"/>
    </source>
</evidence>
<dbReference type="EMBL" id="JAJSOW010000106">
    <property type="protein sequence ID" value="KAI9159907.1"/>
    <property type="molecule type" value="Genomic_DNA"/>
</dbReference>
<comment type="caution">
    <text evidence="5">The sequence shown here is derived from an EMBL/GenBank/DDBJ whole genome shotgun (WGS) entry which is preliminary data.</text>
</comment>
<dbReference type="InterPro" id="IPR036529">
    <property type="entry name" value="KIX_dom_sf"/>
</dbReference>
<name>A0AAD5ICY9_ACENE</name>
<accession>A0AAD5ICY9</accession>
<evidence type="ECO:0000313" key="5">
    <source>
        <dbReference type="EMBL" id="KAI9159907.1"/>
    </source>
</evidence>
<comment type="subcellular location">
    <subcellularLocation>
        <location evidence="1">Nucleus</location>
    </subcellularLocation>
</comment>
<dbReference type="Pfam" id="PF16987">
    <property type="entry name" value="KIX_2"/>
    <property type="match status" value="1"/>
</dbReference>
<organism evidence="5 6">
    <name type="scientific">Acer negundo</name>
    <name type="common">Box elder</name>
    <dbReference type="NCBI Taxonomy" id="4023"/>
    <lineage>
        <taxon>Eukaryota</taxon>
        <taxon>Viridiplantae</taxon>
        <taxon>Streptophyta</taxon>
        <taxon>Embryophyta</taxon>
        <taxon>Tracheophyta</taxon>
        <taxon>Spermatophyta</taxon>
        <taxon>Magnoliopsida</taxon>
        <taxon>eudicotyledons</taxon>
        <taxon>Gunneridae</taxon>
        <taxon>Pentapetalae</taxon>
        <taxon>rosids</taxon>
        <taxon>malvids</taxon>
        <taxon>Sapindales</taxon>
        <taxon>Sapindaceae</taxon>
        <taxon>Hippocastanoideae</taxon>
        <taxon>Acereae</taxon>
        <taxon>Acer</taxon>
    </lineage>
</organism>
<sequence>MDGDDWRNQLPLDSRRRIIYRTMDTLKRHLPYSGPEGLNELRKIVVRFEKKMYICASNDSDYLRRISQKMRSLETKKSSDLSEDAITPGE</sequence>
<gene>
    <name evidence="5" type="ORF">LWI28_003194</name>
</gene>
<evidence type="ECO:0000256" key="3">
    <source>
        <dbReference type="SAM" id="MobiDB-lite"/>
    </source>
</evidence>
<evidence type="ECO:0000259" key="4">
    <source>
        <dbReference type="Pfam" id="PF16987"/>
    </source>
</evidence>
<dbReference type="GO" id="GO:0031490">
    <property type="term" value="F:chromatin DNA binding"/>
    <property type="evidence" value="ECO:0007669"/>
    <property type="project" value="InterPro"/>
</dbReference>
<dbReference type="PANTHER" id="PTHR33137:SF4">
    <property type="entry name" value="MEDIATOR OF RNA POLYMERASE II TRANSCRIPTION SUBUNIT 15A-RELATED"/>
    <property type="match status" value="1"/>
</dbReference>
<dbReference type="InterPro" id="IPR036546">
    <property type="entry name" value="MED15_KIX"/>
</dbReference>
<reference evidence="5" key="2">
    <citation type="submission" date="2023-02" db="EMBL/GenBank/DDBJ databases">
        <authorList>
            <person name="Swenson N.G."/>
            <person name="Wegrzyn J.L."/>
            <person name="Mcevoy S.L."/>
        </authorList>
    </citation>
    <scope>NUCLEOTIDE SEQUENCE</scope>
    <source>
        <strain evidence="5">91603</strain>
        <tissue evidence="5">Leaf</tissue>
    </source>
</reference>
<dbReference type="PANTHER" id="PTHR33137">
    <property type="entry name" value="MEDIATOR OF RNA POLYMERASE II TRANSCRIPTION SUBUNIT 15A-RELATED"/>
    <property type="match status" value="1"/>
</dbReference>
<evidence type="ECO:0000256" key="2">
    <source>
        <dbReference type="ARBA" id="ARBA00023242"/>
    </source>
</evidence>
<dbReference type="GO" id="GO:0005634">
    <property type="term" value="C:nucleus"/>
    <property type="evidence" value="ECO:0007669"/>
    <property type="project" value="UniProtKB-SubCell"/>
</dbReference>
<dbReference type="GO" id="GO:0003713">
    <property type="term" value="F:transcription coactivator activity"/>
    <property type="evidence" value="ECO:0007669"/>
    <property type="project" value="InterPro"/>
</dbReference>
<reference evidence="5" key="1">
    <citation type="journal article" date="2022" name="Plant J.">
        <title>Strategies of tolerance reflected in two North American maple genomes.</title>
        <authorList>
            <person name="McEvoy S.L."/>
            <person name="Sezen U.U."/>
            <person name="Trouern-Trend A."/>
            <person name="McMahon S.M."/>
            <person name="Schaberg P.G."/>
            <person name="Yang J."/>
            <person name="Wegrzyn J.L."/>
            <person name="Swenson N.G."/>
        </authorList>
    </citation>
    <scope>NUCLEOTIDE SEQUENCE</scope>
    <source>
        <strain evidence="5">91603</strain>
    </source>
</reference>
<keyword evidence="6" id="KW-1185">Reference proteome</keyword>